<dbReference type="AlphaFoldDB" id="A0AAW1NE88"/>
<reference evidence="4 5" key="1">
    <citation type="journal article" date="2024" name="Nat. Commun.">
        <title>Phylogenomics reveals the evolutionary origins of lichenization in chlorophyte algae.</title>
        <authorList>
            <person name="Puginier C."/>
            <person name="Libourel C."/>
            <person name="Otte J."/>
            <person name="Skaloud P."/>
            <person name="Haon M."/>
            <person name="Grisel S."/>
            <person name="Petersen M."/>
            <person name="Berrin J.G."/>
            <person name="Delaux P.M."/>
            <person name="Dal Grande F."/>
            <person name="Keller J."/>
        </authorList>
    </citation>
    <scope>NUCLEOTIDE SEQUENCE [LARGE SCALE GENOMIC DNA]</scope>
    <source>
        <strain evidence="4 5">SAG 2036</strain>
    </source>
</reference>
<dbReference type="InterPro" id="IPR021881">
    <property type="entry name" value="NACK_C"/>
</dbReference>
<feature type="domain" description="NPK1-activating kinesin-like protein C-terminal" evidence="3">
    <location>
        <begin position="98"/>
        <end position="250"/>
    </location>
</feature>
<evidence type="ECO:0000313" key="5">
    <source>
        <dbReference type="Proteomes" id="UP001465755"/>
    </source>
</evidence>
<feature type="region of interest" description="Disordered" evidence="2">
    <location>
        <begin position="292"/>
        <end position="352"/>
    </location>
</feature>
<feature type="compositionally biased region" description="Polar residues" evidence="2">
    <location>
        <begin position="305"/>
        <end position="314"/>
    </location>
</feature>
<name>A0AAW1NE88_9CHLO</name>
<protein>
    <recommendedName>
        <fullName evidence="3">NPK1-activating kinesin-like protein C-terminal domain-containing protein</fullName>
    </recommendedName>
</protein>
<accession>A0AAW1NE88</accession>
<feature type="compositionally biased region" description="Low complexity" evidence="2">
    <location>
        <begin position="21"/>
        <end position="31"/>
    </location>
</feature>
<evidence type="ECO:0000256" key="1">
    <source>
        <dbReference type="ARBA" id="ARBA00022701"/>
    </source>
</evidence>
<dbReference type="Pfam" id="PF11995">
    <property type="entry name" value="DUF3490"/>
    <property type="match status" value="1"/>
</dbReference>
<dbReference type="EMBL" id="JALJOQ010000337">
    <property type="protein sequence ID" value="KAK9784644.1"/>
    <property type="molecule type" value="Genomic_DNA"/>
</dbReference>
<gene>
    <name evidence="4" type="ORF">WJX73_000751</name>
</gene>
<keyword evidence="1" id="KW-0493">Microtubule</keyword>
<feature type="compositionally biased region" description="Low complexity" evidence="2">
    <location>
        <begin position="69"/>
        <end position="85"/>
    </location>
</feature>
<evidence type="ECO:0000259" key="3">
    <source>
        <dbReference type="Pfam" id="PF11995"/>
    </source>
</evidence>
<evidence type="ECO:0000256" key="2">
    <source>
        <dbReference type="SAM" id="MobiDB-lite"/>
    </source>
</evidence>
<dbReference type="Proteomes" id="UP001465755">
    <property type="component" value="Unassembled WGS sequence"/>
</dbReference>
<keyword evidence="5" id="KW-1185">Reference proteome</keyword>
<organism evidence="4 5">
    <name type="scientific">Symbiochloris irregularis</name>
    <dbReference type="NCBI Taxonomy" id="706552"/>
    <lineage>
        <taxon>Eukaryota</taxon>
        <taxon>Viridiplantae</taxon>
        <taxon>Chlorophyta</taxon>
        <taxon>core chlorophytes</taxon>
        <taxon>Trebouxiophyceae</taxon>
        <taxon>Trebouxiales</taxon>
        <taxon>Trebouxiaceae</taxon>
        <taxon>Symbiochloris</taxon>
    </lineage>
</organism>
<feature type="non-terminal residue" evidence="4">
    <location>
        <position position="1"/>
    </location>
</feature>
<comment type="caution">
    <text evidence="4">The sequence shown here is derived from an EMBL/GenBank/DDBJ whole genome shotgun (WGS) entry which is preliminary data.</text>
</comment>
<dbReference type="GO" id="GO:0005874">
    <property type="term" value="C:microtubule"/>
    <property type="evidence" value="ECO:0007669"/>
    <property type="project" value="UniProtKB-KW"/>
</dbReference>
<evidence type="ECO:0000313" key="4">
    <source>
        <dbReference type="EMBL" id="KAK9784644.1"/>
    </source>
</evidence>
<proteinExistence type="predicted"/>
<feature type="region of interest" description="Disordered" evidence="2">
    <location>
        <begin position="60"/>
        <end position="93"/>
    </location>
</feature>
<sequence length="352" mass="39793">GLSRAAVQAELDREWAQHTGAAQAASPQPAAAEREAWQLQSWADVLEQDAALEASKRECERLRQQTKRSPSPNLVPPLNLVAPPASDDDWAGSMSRQAQVREVCRLWHELAVPLKTRARFWMGFRGREDHYWATEHRRLTFNATRLRTTPSQQQSPRSKAVVVQAIRAQARAERALKWEKSWLEAQLSAEFTRQERDELFQQWGIHVGSPHRKRQLIDRFWSPNTLKEADGMERSADMVLLLHGCDQEHTDDAAHELVFSRMQDVKVSLASKLGMHIPSSLHTTVHRVVAAAQPRASPQKPPHSPMSQAASSHAPTPRSARPSMLLSLKEKLTPRVMTSRATPRQYTPRAEA</sequence>
<feature type="region of interest" description="Disordered" evidence="2">
    <location>
        <begin position="1"/>
        <end position="34"/>
    </location>
</feature>